<reference evidence="1" key="1">
    <citation type="submission" date="2013-07" db="EMBL/GenBank/DDBJ databases">
        <title>Sub-species coevolution in mutualistic symbiosis.</title>
        <authorList>
            <person name="Murfin K."/>
            <person name="Klassen J."/>
            <person name="Lee M."/>
            <person name="Forst S."/>
            <person name="Stock P."/>
            <person name="Goodrich-Blair H."/>
        </authorList>
    </citation>
    <scope>NUCLEOTIDE SEQUENCE [LARGE SCALE GENOMIC DNA]</scope>
    <source>
        <strain evidence="1">Oregonense</strain>
    </source>
</reference>
<gene>
    <name evidence="1" type="ORF">XBO1_2430001</name>
</gene>
<organism evidence="1 2">
    <name type="scientific">Xenorhabdus bovienii str. oregonense</name>
    <dbReference type="NCBI Taxonomy" id="1398202"/>
    <lineage>
        <taxon>Bacteria</taxon>
        <taxon>Pseudomonadati</taxon>
        <taxon>Pseudomonadota</taxon>
        <taxon>Gammaproteobacteria</taxon>
        <taxon>Enterobacterales</taxon>
        <taxon>Morganellaceae</taxon>
        <taxon>Xenorhabdus</taxon>
    </lineage>
</organism>
<dbReference type="EMBL" id="CBSX010000161">
    <property type="protein sequence ID" value="CDH06765.1"/>
    <property type="molecule type" value="Genomic_DNA"/>
</dbReference>
<evidence type="ECO:0000313" key="1">
    <source>
        <dbReference type="EMBL" id="CDH06765.1"/>
    </source>
</evidence>
<dbReference type="Proteomes" id="UP000028483">
    <property type="component" value="Unassembled WGS sequence"/>
</dbReference>
<dbReference type="AlphaFoldDB" id="A0A077P6M9"/>
<proteinExistence type="predicted"/>
<evidence type="ECO:0000313" key="2">
    <source>
        <dbReference type="Proteomes" id="UP000028483"/>
    </source>
</evidence>
<protein>
    <submittedName>
        <fullName evidence="1">Uncharacterized protein</fullName>
    </submittedName>
</protein>
<accession>A0A077P6M9</accession>
<dbReference type="HOGENOM" id="CLU_206705_0_0_6"/>
<sequence>MTIITNFFLDNYLYNILFIQQVNSNIPSDLFIRKTITILLTFKFVHAQKIFMDLTKKL</sequence>
<name>A0A077P6M9_XENBV</name>
<comment type="caution">
    <text evidence="1">The sequence shown here is derived from an EMBL/GenBank/DDBJ whole genome shotgun (WGS) entry which is preliminary data.</text>
</comment>